<dbReference type="EMBL" id="CP051128">
    <property type="protein sequence ID" value="QIZ05356.1"/>
    <property type="molecule type" value="Genomic_DNA"/>
</dbReference>
<reference evidence="1 2" key="1">
    <citation type="submission" date="2020-04" db="EMBL/GenBank/DDBJ databases">
        <title>Genome-Wide Identification of 5-Methylcytosine Sites in Bacterial Genomes By High-Throughput Sequencing of MspJI Restriction Fragments.</title>
        <authorList>
            <person name="Wu V."/>
        </authorList>
    </citation>
    <scope>NUCLEOTIDE SEQUENCE [LARGE SCALE GENOMIC DNA]</scope>
    <source>
        <strain evidence="1 2">S2</strain>
    </source>
</reference>
<organism evidence="1 2">
    <name type="scientific">Priestia megaterium</name>
    <name type="common">Bacillus megaterium</name>
    <dbReference type="NCBI Taxonomy" id="1404"/>
    <lineage>
        <taxon>Bacteria</taxon>
        <taxon>Bacillati</taxon>
        <taxon>Bacillota</taxon>
        <taxon>Bacilli</taxon>
        <taxon>Bacillales</taxon>
        <taxon>Bacillaceae</taxon>
        <taxon>Priestia</taxon>
    </lineage>
</organism>
<dbReference type="AlphaFoldDB" id="A0A6H1NVR5"/>
<evidence type="ECO:0000313" key="1">
    <source>
        <dbReference type="EMBL" id="QIZ05356.1"/>
    </source>
</evidence>
<gene>
    <name evidence="1" type="ORF">HFZ78_00055</name>
</gene>
<protein>
    <submittedName>
        <fullName evidence="1">Uncharacterized protein</fullName>
    </submittedName>
</protein>
<proteinExistence type="predicted"/>
<evidence type="ECO:0000313" key="2">
    <source>
        <dbReference type="Proteomes" id="UP000501868"/>
    </source>
</evidence>
<name>A0A6H1NVR5_PRIMG</name>
<sequence length="96" mass="11464">MTEQFDLETLKHIRNKLDYIYYIAKSNYNDNPELMDTIENLAQVSNMFTNIKIQELSKQVETPSPQGYILSKLSNSYSRMKEYEKQKETDFPTWKL</sequence>
<dbReference type="Proteomes" id="UP000501868">
    <property type="component" value="Chromosome"/>
</dbReference>
<reference evidence="1 2" key="2">
    <citation type="submission" date="2020-04" db="EMBL/GenBank/DDBJ databases">
        <authorList>
            <person name="Fomenkov A."/>
            <person name="Anton B.P."/>
            <person name="Roberts R.J."/>
        </authorList>
    </citation>
    <scope>NUCLEOTIDE SEQUENCE [LARGE SCALE GENOMIC DNA]</scope>
    <source>
        <strain evidence="1 2">S2</strain>
    </source>
</reference>
<accession>A0A6H1NVR5</accession>